<sequence>MILADMLGREVVDSNGDRLGEVSDFRFALDSAPTQLLSQARLVGIIVSPRTASSFLGFERQGMTQPWPVAQLLRWWHRGSFLVLWEDIAVMGASEVVLRPDFVPYESGLPR</sequence>
<reference evidence="1 2" key="1">
    <citation type="submission" date="2021-06" db="EMBL/GenBank/DDBJ databases">
        <authorList>
            <person name="Jeong J.W."/>
        </authorList>
    </citation>
    <scope>NUCLEOTIDE SEQUENCE [LARGE SCALE GENOMIC DNA]</scope>
    <source>
        <strain evidence="1 2">MMS21-TAE1-1</strain>
    </source>
</reference>
<dbReference type="Proteomes" id="UP000824166">
    <property type="component" value="Unassembled WGS sequence"/>
</dbReference>
<proteinExistence type="predicted"/>
<comment type="caution">
    <text evidence="1">The sequence shown here is derived from an EMBL/GenBank/DDBJ whole genome shotgun (WGS) entry which is preliminary data.</text>
</comment>
<dbReference type="EMBL" id="JAHOPC010000014">
    <property type="protein sequence ID" value="MBU8868406.1"/>
    <property type="molecule type" value="Genomic_DNA"/>
</dbReference>
<evidence type="ECO:0000313" key="1">
    <source>
        <dbReference type="EMBL" id="MBU8868406.1"/>
    </source>
</evidence>
<evidence type="ECO:0000313" key="2">
    <source>
        <dbReference type="Proteomes" id="UP000824166"/>
    </source>
</evidence>
<organism evidence="1 2">
    <name type="scientific">Paenarthrobacter aromaticivorans</name>
    <dbReference type="NCBI Taxonomy" id="2849150"/>
    <lineage>
        <taxon>Bacteria</taxon>
        <taxon>Bacillati</taxon>
        <taxon>Actinomycetota</taxon>
        <taxon>Actinomycetes</taxon>
        <taxon>Micrococcales</taxon>
        <taxon>Micrococcaceae</taxon>
        <taxon>Paenarthrobacter</taxon>
    </lineage>
</organism>
<accession>A0ABS6I9L6</accession>
<name>A0ABS6I9L6_9MICC</name>
<dbReference type="RefSeq" id="WP_216926523.1">
    <property type="nucleotide sequence ID" value="NZ_JAHOPC010000014.1"/>
</dbReference>
<gene>
    <name evidence="1" type="ORF">KSW38_19105</name>
</gene>
<keyword evidence="2" id="KW-1185">Reference proteome</keyword>
<protein>
    <submittedName>
        <fullName evidence="1">PRC-barrel domain containing protein</fullName>
    </submittedName>
</protein>